<proteinExistence type="predicted"/>
<dbReference type="Pfam" id="PF07273">
    <property type="entry name" value="DUF1439"/>
    <property type="match status" value="1"/>
</dbReference>
<dbReference type="KEGG" id="osu:NT6N_29520"/>
<sequence>MKKALITLIILLAIALAGTYAYFKGKRYEVVITQEQIDDTLNEKFPITKSALIIFQLTYSNPQVTLLPDTDRVQVGLDASLVIKINDQPKTLRGGITVTCGLRYDQETQSFYLTDTEFDRFELDGLPDKYEDKITLLASQYARQRLEKYPVYKLRATDTKKAAAKLLLKDVEIQGQEIHITLGL</sequence>
<gene>
    <name evidence="1" type="ORF">NT6N_29520</name>
</gene>
<protein>
    <recommendedName>
        <fullName evidence="2">DUF1439 domain-containing protein</fullName>
    </recommendedName>
</protein>
<dbReference type="AlphaFoldDB" id="A0AAT9FP72"/>
<dbReference type="EMBL" id="AP026866">
    <property type="protein sequence ID" value="BDS07912.1"/>
    <property type="molecule type" value="Genomic_DNA"/>
</dbReference>
<name>A0AAT9FP72_9BACT</name>
<dbReference type="Gene3D" id="3.15.10.40">
    <property type="entry name" value="Uncharacterised protein PF07273, DUF1439"/>
    <property type="match status" value="1"/>
</dbReference>
<reference evidence="1" key="1">
    <citation type="submission" date="2024-07" db="EMBL/GenBank/DDBJ databases">
        <title>Complete genome sequence of Verrucomicrobiaceae bacterium NT6N.</title>
        <authorList>
            <person name="Huang C."/>
            <person name="Takami H."/>
            <person name="Hamasaki K."/>
        </authorList>
    </citation>
    <scope>NUCLEOTIDE SEQUENCE</scope>
    <source>
        <strain evidence="1">NT6N</strain>
    </source>
</reference>
<accession>A0AAT9FP72</accession>
<organism evidence="1">
    <name type="scientific">Oceaniferula spumae</name>
    <dbReference type="NCBI Taxonomy" id="2979115"/>
    <lineage>
        <taxon>Bacteria</taxon>
        <taxon>Pseudomonadati</taxon>
        <taxon>Verrucomicrobiota</taxon>
        <taxon>Verrucomicrobiia</taxon>
        <taxon>Verrucomicrobiales</taxon>
        <taxon>Verrucomicrobiaceae</taxon>
        <taxon>Oceaniferula</taxon>
    </lineage>
</organism>
<evidence type="ECO:0000313" key="1">
    <source>
        <dbReference type="EMBL" id="BDS07912.1"/>
    </source>
</evidence>
<evidence type="ECO:0008006" key="2">
    <source>
        <dbReference type="Google" id="ProtNLM"/>
    </source>
</evidence>
<dbReference type="InterPro" id="IPR010835">
    <property type="entry name" value="DUF1439"/>
</dbReference>